<dbReference type="InterPro" id="IPR000782">
    <property type="entry name" value="FAS1_domain"/>
</dbReference>
<gene>
    <name evidence="3" type="ORF">HYH03_006852</name>
</gene>
<sequence>MQQNGSGVALRSTDLPDGETVNATSLAGRPVIEITRAGATVRLAVPSTGSSAEVVQADIPWNAAVVHVISRVLLPANATGRP</sequence>
<dbReference type="Proteomes" id="UP000612055">
    <property type="component" value="Unassembled WGS sequence"/>
</dbReference>
<evidence type="ECO:0000313" key="3">
    <source>
        <dbReference type="EMBL" id="KAG2494917.1"/>
    </source>
</evidence>
<reference evidence="3" key="1">
    <citation type="journal article" date="2020" name="bioRxiv">
        <title>Comparative genomics of Chlamydomonas.</title>
        <authorList>
            <person name="Craig R.J."/>
            <person name="Hasan A.R."/>
            <person name="Ness R.W."/>
            <person name="Keightley P.D."/>
        </authorList>
    </citation>
    <scope>NUCLEOTIDE SEQUENCE</scope>
    <source>
        <strain evidence="3">CCAP 11/70</strain>
    </source>
</reference>
<dbReference type="OrthoDB" id="544886at2759"/>
<dbReference type="EMBL" id="JAEHOE010000027">
    <property type="protein sequence ID" value="KAG2494917.1"/>
    <property type="molecule type" value="Genomic_DNA"/>
</dbReference>
<dbReference type="Gene3D" id="2.30.180.10">
    <property type="entry name" value="FAS1 domain"/>
    <property type="match status" value="1"/>
</dbReference>
<proteinExistence type="predicted"/>
<accession>A0A835Y499</accession>
<dbReference type="AlphaFoldDB" id="A0A835Y499"/>
<feature type="domain" description="FAS1" evidence="2">
    <location>
        <begin position="10"/>
        <end position="75"/>
    </location>
</feature>
<evidence type="ECO:0000313" key="4">
    <source>
        <dbReference type="Proteomes" id="UP000612055"/>
    </source>
</evidence>
<feature type="region of interest" description="Disordered" evidence="1">
    <location>
        <begin position="1"/>
        <end position="22"/>
    </location>
</feature>
<organism evidence="3 4">
    <name type="scientific">Edaphochlamys debaryana</name>
    <dbReference type="NCBI Taxonomy" id="47281"/>
    <lineage>
        <taxon>Eukaryota</taxon>
        <taxon>Viridiplantae</taxon>
        <taxon>Chlorophyta</taxon>
        <taxon>core chlorophytes</taxon>
        <taxon>Chlorophyceae</taxon>
        <taxon>CS clade</taxon>
        <taxon>Chlamydomonadales</taxon>
        <taxon>Chlamydomonadales incertae sedis</taxon>
        <taxon>Edaphochlamys</taxon>
    </lineage>
</organism>
<dbReference type="Pfam" id="PF02469">
    <property type="entry name" value="Fasciclin"/>
    <property type="match status" value="1"/>
</dbReference>
<comment type="caution">
    <text evidence="3">The sequence shown here is derived from an EMBL/GenBank/DDBJ whole genome shotgun (WGS) entry which is preliminary data.</text>
</comment>
<dbReference type="InterPro" id="IPR036378">
    <property type="entry name" value="FAS1_dom_sf"/>
</dbReference>
<evidence type="ECO:0000256" key="1">
    <source>
        <dbReference type="SAM" id="MobiDB-lite"/>
    </source>
</evidence>
<evidence type="ECO:0000259" key="2">
    <source>
        <dbReference type="Pfam" id="PF02469"/>
    </source>
</evidence>
<name>A0A835Y499_9CHLO</name>
<dbReference type="SUPFAM" id="SSF82153">
    <property type="entry name" value="FAS1 domain"/>
    <property type="match status" value="1"/>
</dbReference>
<protein>
    <recommendedName>
        <fullName evidence="2">FAS1 domain-containing protein</fullName>
    </recommendedName>
</protein>
<keyword evidence="4" id="KW-1185">Reference proteome</keyword>